<organism evidence="2 3">
    <name type="scientific">Euplotes crassus</name>
    <dbReference type="NCBI Taxonomy" id="5936"/>
    <lineage>
        <taxon>Eukaryota</taxon>
        <taxon>Sar</taxon>
        <taxon>Alveolata</taxon>
        <taxon>Ciliophora</taxon>
        <taxon>Intramacronucleata</taxon>
        <taxon>Spirotrichea</taxon>
        <taxon>Hypotrichia</taxon>
        <taxon>Euplotida</taxon>
        <taxon>Euplotidae</taxon>
        <taxon>Moneuplotes</taxon>
    </lineage>
</organism>
<dbReference type="AlphaFoldDB" id="A0AAD1XSZ6"/>
<comment type="caution">
    <text evidence="2">The sequence shown here is derived from an EMBL/GenBank/DDBJ whole genome shotgun (WGS) entry which is preliminary data.</text>
</comment>
<dbReference type="PROSITE" id="PS51257">
    <property type="entry name" value="PROKAR_LIPOPROTEIN"/>
    <property type="match status" value="1"/>
</dbReference>
<keyword evidence="3" id="KW-1185">Reference proteome</keyword>
<protein>
    <submittedName>
        <fullName evidence="2">Uncharacterized protein</fullName>
    </submittedName>
</protein>
<dbReference type="Proteomes" id="UP001295684">
    <property type="component" value="Unassembled WGS sequence"/>
</dbReference>
<keyword evidence="1" id="KW-0732">Signal</keyword>
<reference evidence="2" key="1">
    <citation type="submission" date="2023-07" db="EMBL/GenBank/DDBJ databases">
        <authorList>
            <consortium name="AG Swart"/>
            <person name="Singh M."/>
            <person name="Singh A."/>
            <person name="Seah K."/>
            <person name="Emmerich C."/>
        </authorList>
    </citation>
    <scope>NUCLEOTIDE SEQUENCE</scope>
    <source>
        <strain evidence="2">DP1</strain>
    </source>
</reference>
<evidence type="ECO:0000313" key="3">
    <source>
        <dbReference type="Proteomes" id="UP001295684"/>
    </source>
</evidence>
<evidence type="ECO:0000256" key="1">
    <source>
        <dbReference type="SAM" id="SignalP"/>
    </source>
</evidence>
<name>A0AAD1XSZ6_EUPCR</name>
<sequence length="245" mass="27444">MKTILFVAVVLAFACALPSFNAKIEEPIKFDVDLFEESPISFAMKGQVNPLNDQQNKIETFVRLAGEYIPILEAIADKQGSLTWERTWGVNVAGFNVLLDVYFQLIVGWRVQPGSALAGRFDVVYTPFAWGQTWGRVNGTTWPAEGSAIAVLNYLDFTAPISFSLFQTGKVCFNGGYNLEPVTFLNNLFVTLRECRDEILDDLINSQPIFVWTCNWVAPVNATLFDLHLYEGFSGNLISEQCITF</sequence>
<dbReference type="EMBL" id="CAMPGE010020495">
    <property type="protein sequence ID" value="CAI2378733.1"/>
    <property type="molecule type" value="Genomic_DNA"/>
</dbReference>
<feature type="signal peptide" evidence="1">
    <location>
        <begin position="1"/>
        <end position="16"/>
    </location>
</feature>
<feature type="chain" id="PRO_5042107115" evidence="1">
    <location>
        <begin position="17"/>
        <end position="245"/>
    </location>
</feature>
<accession>A0AAD1XSZ6</accession>
<evidence type="ECO:0000313" key="2">
    <source>
        <dbReference type="EMBL" id="CAI2378733.1"/>
    </source>
</evidence>
<proteinExistence type="predicted"/>
<gene>
    <name evidence="2" type="ORF">ECRASSUSDP1_LOCUS20133</name>
</gene>